<protein>
    <submittedName>
        <fullName evidence="1">Uncharacterized protein</fullName>
    </submittedName>
</protein>
<proteinExistence type="predicted"/>
<dbReference type="AlphaFoldDB" id="A0A2A4J1P1"/>
<dbReference type="EMBL" id="NWSH01003936">
    <property type="protein sequence ID" value="PCG65656.1"/>
    <property type="molecule type" value="Genomic_DNA"/>
</dbReference>
<name>A0A2A4J1P1_HELVI</name>
<gene>
    <name evidence="1" type="ORF">B5V51_8861</name>
</gene>
<accession>A0A2A4J1P1</accession>
<evidence type="ECO:0000313" key="1">
    <source>
        <dbReference type="EMBL" id="PCG65656.1"/>
    </source>
</evidence>
<comment type="caution">
    <text evidence="1">The sequence shown here is derived from an EMBL/GenBank/DDBJ whole genome shotgun (WGS) entry which is preliminary data.</text>
</comment>
<reference evidence="1" key="1">
    <citation type="submission" date="2017-09" db="EMBL/GenBank/DDBJ databases">
        <title>Contemporary evolution of a Lepidopteran species, Heliothis virescens, in response to modern agricultural practices.</title>
        <authorList>
            <person name="Fritz M.L."/>
            <person name="Deyonke A.M."/>
            <person name="Papanicolaou A."/>
            <person name="Micinski S."/>
            <person name="Westbrook J."/>
            <person name="Gould F."/>
        </authorList>
    </citation>
    <scope>NUCLEOTIDE SEQUENCE [LARGE SCALE GENOMIC DNA]</scope>
    <source>
        <strain evidence="1">HvINT-</strain>
        <tissue evidence="1">Whole body</tissue>
    </source>
</reference>
<sequence length="121" mass="13689">MLDHHCATCSSKCDLRNINKSIEDIAKNLVIMKNNYYELELKISRFSQEIPKLEGQIDILEALAAAIEGKESGWDPNPRPIPVPPIPHNVHVCINKPPNELRKNDSIKCTCPKKKSAQVKY</sequence>
<organism evidence="1">
    <name type="scientific">Heliothis virescens</name>
    <name type="common">Tobacco budworm moth</name>
    <dbReference type="NCBI Taxonomy" id="7102"/>
    <lineage>
        <taxon>Eukaryota</taxon>
        <taxon>Metazoa</taxon>
        <taxon>Ecdysozoa</taxon>
        <taxon>Arthropoda</taxon>
        <taxon>Hexapoda</taxon>
        <taxon>Insecta</taxon>
        <taxon>Pterygota</taxon>
        <taxon>Neoptera</taxon>
        <taxon>Endopterygota</taxon>
        <taxon>Lepidoptera</taxon>
        <taxon>Glossata</taxon>
        <taxon>Ditrysia</taxon>
        <taxon>Noctuoidea</taxon>
        <taxon>Noctuidae</taxon>
        <taxon>Heliothinae</taxon>
        <taxon>Heliothis</taxon>
    </lineage>
</organism>